<comment type="caution">
    <text evidence="2">The sequence shown here is derived from an EMBL/GenBank/DDBJ whole genome shotgun (WGS) entry which is preliminary data.</text>
</comment>
<name>A0A5A9NQI0_9TELE</name>
<dbReference type="PANTHER" id="PTHR14680">
    <property type="entry name" value="SI:DKEY-126G1.9-RELATED"/>
    <property type="match status" value="1"/>
</dbReference>
<evidence type="ECO:0000256" key="1">
    <source>
        <dbReference type="SAM" id="MobiDB-lite"/>
    </source>
</evidence>
<evidence type="ECO:0000313" key="3">
    <source>
        <dbReference type="Proteomes" id="UP000324632"/>
    </source>
</evidence>
<dbReference type="EMBL" id="SOYY01000015">
    <property type="protein sequence ID" value="KAA0711241.1"/>
    <property type="molecule type" value="Genomic_DNA"/>
</dbReference>
<feature type="compositionally biased region" description="Basic and acidic residues" evidence="1">
    <location>
        <begin position="14"/>
        <end position="24"/>
    </location>
</feature>
<organism evidence="2 3">
    <name type="scientific">Triplophysa tibetana</name>
    <dbReference type="NCBI Taxonomy" id="1572043"/>
    <lineage>
        <taxon>Eukaryota</taxon>
        <taxon>Metazoa</taxon>
        <taxon>Chordata</taxon>
        <taxon>Craniata</taxon>
        <taxon>Vertebrata</taxon>
        <taxon>Euteleostomi</taxon>
        <taxon>Actinopterygii</taxon>
        <taxon>Neopterygii</taxon>
        <taxon>Teleostei</taxon>
        <taxon>Ostariophysi</taxon>
        <taxon>Cypriniformes</taxon>
        <taxon>Nemacheilidae</taxon>
        <taxon>Triplophysa</taxon>
    </lineage>
</organism>
<feature type="compositionally biased region" description="Basic residues" evidence="1">
    <location>
        <begin position="1"/>
        <end position="13"/>
    </location>
</feature>
<reference evidence="2 3" key="1">
    <citation type="journal article" date="2019" name="Mol. Ecol. Resour.">
        <title>Chromosome-level genome assembly of Triplophysa tibetana, a fish adapted to the harsh high-altitude environment of the Tibetan Plateau.</title>
        <authorList>
            <person name="Yang X."/>
            <person name="Liu H."/>
            <person name="Ma Z."/>
            <person name="Zou Y."/>
            <person name="Zou M."/>
            <person name="Mao Y."/>
            <person name="Li X."/>
            <person name="Wang H."/>
            <person name="Chen T."/>
            <person name="Wang W."/>
            <person name="Yang R."/>
        </authorList>
    </citation>
    <scope>NUCLEOTIDE SEQUENCE [LARGE SCALE GENOMIC DNA]</scope>
    <source>
        <strain evidence="2">TTIB1903HZAU</strain>
        <tissue evidence="2">Muscle</tissue>
    </source>
</reference>
<dbReference type="Proteomes" id="UP000324632">
    <property type="component" value="Chromosome 15"/>
</dbReference>
<dbReference type="PANTHER" id="PTHR14680:SF1">
    <property type="entry name" value="REQUIRED FOR DRUG-INDUCED DEATH PROTEIN 1"/>
    <property type="match status" value="1"/>
</dbReference>
<dbReference type="InterPro" id="IPR031667">
    <property type="entry name" value="RDD1"/>
</dbReference>
<protein>
    <submittedName>
        <fullName evidence="2">Uncharacterized protein</fullName>
    </submittedName>
</protein>
<dbReference type="AlphaFoldDB" id="A0A5A9NQI0"/>
<evidence type="ECO:0000313" key="2">
    <source>
        <dbReference type="EMBL" id="KAA0711241.1"/>
    </source>
</evidence>
<proteinExistence type="predicted"/>
<feature type="region of interest" description="Disordered" evidence="1">
    <location>
        <begin position="1"/>
        <end position="31"/>
    </location>
</feature>
<keyword evidence="3" id="KW-1185">Reference proteome</keyword>
<gene>
    <name evidence="2" type="ORF">E1301_Tti002651</name>
</gene>
<accession>A0A5A9NQI0</accession>
<sequence>MPRKRVKLGRKSKHENEDKSKIVDIDEEQQTKKINKTPGETHLLDLPSCVKKRKKSAKQVHVAFLPEKYEPLVEDEITDRPRQANVKKRQDKYKKFRKNVGKALRYSWKCLVVGLQNVTLGYSMPLYSLNTCLQQRAAPRTM</sequence>
<dbReference type="Pfam" id="PF15828">
    <property type="entry name" value="RDD1"/>
    <property type="match status" value="1"/>
</dbReference>